<feature type="non-terminal residue" evidence="1">
    <location>
        <position position="1"/>
    </location>
</feature>
<evidence type="ECO:0000313" key="1">
    <source>
        <dbReference type="EMBL" id="GAH68657.1"/>
    </source>
</evidence>
<accession>X1HGS2</accession>
<proteinExistence type="predicted"/>
<comment type="caution">
    <text evidence="1">The sequence shown here is derived from an EMBL/GenBank/DDBJ whole genome shotgun (WGS) entry which is preliminary data.</text>
</comment>
<organism evidence="1">
    <name type="scientific">marine sediment metagenome</name>
    <dbReference type="NCBI Taxonomy" id="412755"/>
    <lineage>
        <taxon>unclassified sequences</taxon>
        <taxon>metagenomes</taxon>
        <taxon>ecological metagenomes</taxon>
    </lineage>
</organism>
<dbReference type="EMBL" id="BARU01026943">
    <property type="protein sequence ID" value="GAH68657.1"/>
    <property type="molecule type" value="Genomic_DNA"/>
</dbReference>
<name>X1HGS2_9ZZZZ</name>
<dbReference type="AlphaFoldDB" id="X1HGS2"/>
<protein>
    <submittedName>
        <fullName evidence="1">Uncharacterized protein</fullName>
    </submittedName>
</protein>
<gene>
    <name evidence="1" type="ORF">S03H2_43227</name>
</gene>
<sequence>FVYARNFDHGDTVYSFMEFVLTPLLTAAYSG</sequence>
<reference evidence="1" key="1">
    <citation type="journal article" date="2014" name="Front. Microbiol.">
        <title>High frequency of phylogenetically diverse reductive dehalogenase-homologous genes in deep subseafloor sedimentary metagenomes.</title>
        <authorList>
            <person name="Kawai M."/>
            <person name="Futagami T."/>
            <person name="Toyoda A."/>
            <person name="Takaki Y."/>
            <person name="Nishi S."/>
            <person name="Hori S."/>
            <person name="Arai W."/>
            <person name="Tsubouchi T."/>
            <person name="Morono Y."/>
            <person name="Uchiyama I."/>
            <person name="Ito T."/>
            <person name="Fujiyama A."/>
            <person name="Inagaki F."/>
            <person name="Takami H."/>
        </authorList>
    </citation>
    <scope>NUCLEOTIDE SEQUENCE</scope>
    <source>
        <strain evidence="1">Expedition CK06-06</strain>
    </source>
</reference>